<reference evidence="2 3" key="1">
    <citation type="submission" date="2024-01" db="EMBL/GenBank/DDBJ databases">
        <title>A draft genome for a cacao thread blight-causing isolate of Paramarasmius palmivorus.</title>
        <authorList>
            <person name="Baruah I.K."/>
            <person name="Bukari Y."/>
            <person name="Amoako-Attah I."/>
            <person name="Meinhardt L.W."/>
            <person name="Bailey B.A."/>
            <person name="Cohen S.P."/>
        </authorList>
    </citation>
    <scope>NUCLEOTIDE SEQUENCE [LARGE SCALE GENOMIC DNA]</scope>
    <source>
        <strain evidence="2 3">GH-12</strain>
    </source>
</reference>
<protein>
    <recommendedName>
        <fullName evidence="1">Heterokaryon incompatibility domain-containing protein</fullName>
    </recommendedName>
</protein>
<feature type="domain" description="Heterokaryon incompatibility" evidence="1">
    <location>
        <begin position="97"/>
        <end position="196"/>
    </location>
</feature>
<dbReference type="PANTHER" id="PTHR24148">
    <property type="entry name" value="ANKYRIN REPEAT DOMAIN-CONTAINING PROTEIN 39 HOMOLOG-RELATED"/>
    <property type="match status" value="1"/>
</dbReference>
<accession>A0AAW0BWT0</accession>
<evidence type="ECO:0000313" key="2">
    <source>
        <dbReference type="EMBL" id="KAK7030502.1"/>
    </source>
</evidence>
<keyword evidence="3" id="KW-1185">Reference proteome</keyword>
<evidence type="ECO:0000259" key="1">
    <source>
        <dbReference type="Pfam" id="PF06985"/>
    </source>
</evidence>
<proteinExistence type="predicted"/>
<evidence type="ECO:0000313" key="3">
    <source>
        <dbReference type="Proteomes" id="UP001383192"/>
    </source>
</evidence>
<dbReference type="PANTHER" id="PTHR24148:SF64">
    <property type="entry name" value="HETEROKARYON INCOMPATIBILITY DOMAIN-CONTAINING PROTEIN"/>
    <property type="match status" value="1"/>
</dbReference>
<comment type="caution">
    <text evidence="2">The sequence shown here is derived from an EMBL/GenBank/DDBJ whole genome shotgun (WGS) entry which is preliminary data.</text>
</comment>
<organism evidence="2 3">
    <name type="scientific">Paramarasmius palmivorus</name>
    <dbReference type="NCBI Taxonomy" id="297713"/>
    <lineage>
        <taxon>Eukaryota</taxon>
        <taxon>Fungi</taxon>
        <taxon>Dikarya</taxon>
        <taxon>Basidiomycota</taxon>
        <taxon>Agaricomycotina</taxon>
        <taxon>Agaricomycetes</taxon>
        <taxon>Agaricomycetidae</taxon>
        <taxon>Agaricales</taxon>
        <taxon>Marasmiineae</taxon>
        <taxon>Marasmiaceae</taxon>
        <taxon>Paramarasmius</taxon>
    </lineage>
</organism>
<dbReference type="EMBL" id="JAYKXP010000075">
    <property type="protein sequence ID" value="KAK7030502.1"/>
    <property type="molecule type" value="Genomic_DNA"/>
</dbReference>
<sequence length="547" mass="61539">MSTLIPQIASSLTQGNRWSNSGIDRPETPAVLKHRLWTGKRKIVYSIPLEDLRGTIIDLTPHYSAENYRFIDADAFTKDRQLIVYEVPLLPKAPMTYTVTSYVWYGLNASPSQLEHDGSFRVFCGTKSDGTHREDGGPINLKVLEYICRWACVSSSFLVWLDRLCILQTSEQDKAWQISRMHGIFESSEQCIVLPGGLQRLASTSEVTSWVDRAWTYQEAMTTWDYAVVFTSDQYHLYDGPSRWFVEGECYYKPLVDLFVEASHLVDSDTPYLVLGGNAAGLNLLGTIMEYKTLNEVAPEEERISQDVIDQLVIQGVGVRTSSRPVDMVLSILGLLGADNILGPDKLQEFGSMERFRATLALVEAVFIPYEDKMKLPVLERGSRMLDIPLWQALEITTTNVGGDGLDDDLAGTMLPTLRDLTDLLDGDATEITLSHHPIVSMKRTPLPEWKFGYGAEVNSASGRAAAIANEIPDSEFIRSYSVSENERVLVRHKDEGWIELCQTLGQSQSSEYLEDDIVLGWTLKLGEHPCIRFYRFVTSHIVIDQD</sequence>
<gene>
    <name evidence="2" type="ORF">VNI00_014094</name>
</gene>
<dbReference type="Pfam" id="PF06985">
    <property type="entry name" value="HET"/>
    <property type="match status" value="1"/>
</dbReference>
<name>A0AAW0BWT0_9AGAR</name>
<dbReference type="AlphaFoldDB" id="A0AAW0BWT0"/>
<dbReference type="Proteomes" id="UP001383192">
    <property type="component" value="Unassembled WGS sequence"/>
</dbReference>
<dbReference type="InterPro" id="IPR010730">
    <property type="entry name" value="HET"/>
</dbReference>
<dbReference type="InterPro" id="IPR052895">
    <property type="entry name" value="HetReg/Transcr_Mod"/>
</dbReference>